<name>A0ABR3WCV8_9PEZI</name>
<gene>
    <name evidence="1" type="ORF">VTK73DRAFT_7803</name>
</gene>
<proteinExistence type="predicted"/>
<protein>
    <submittedName>
        <fullName evidence="1">Uncharacterized protein</fullName>
    </submittedName>
</protein>
<sequence>MHIHHTALSVIYHAAYLEPPFAWSRRRLLLTHTVCIQNRYIFWSAHAIATVVFHCTSGPPTPTCGFVLARRTSHIPAQATPLPMVPRATTAAAACRPAVR</sequence>
<evidence type="ECO:0000313" key="1">
    <source>
        <dbReference type="EMBL" id="KAL1858793.1"/>
    </source>
</evidence>
<dbReference type="Proteomes" id="UP001586593">
    <property type="component" value="Unassembled WGS sequence"/>
</dbReference>
<evidence type="ECO:0000313" key="2">
    <source>
        <dbReference type="Proteomes" id="UP001586593"/>
    </source>
</evidence>
<organism evidence="1 2">
    <name type="scientific">Phialemonium thermophilum</name>
    <dbReference type="NCBI Taxonomy" id="223376"/>
    <lineage>
        <taxon>Eukaryota</taxon>
        <taxon>Fungi</taxon>
        <taxon>Dikarya</taxon>
        <taxon>Ascomycota</taxon>
        <taxon>Pezizomycotina</taxon>
        <taxon>Sordariomycetes</taxon>
        <taxon>Sordariomycetidae</taxon>
        <taxon>Cephalothecales</taxon>
        <taxon>Cephalothecaceae</taxon>
        <taxon>Phialemonium</taxon>
    </lineage>
</organism>
<reference evidence="1 2" key="1">
    <citation type="journal article" date="2024" name="Commun. Biol.">
        <title>Comparative genomic analysis of thermophilic fungi reveals convergent evolutionary adaptations and gene losses.</title>
        <authorList>
            <person name="Steindorff A.S."/>
            <person name="Aguilar-Pontes M.V."/>
            <person name="Robinson A.J."/>
            <person name="Andreopoulos B."/>
            <person name="LaButti K."/>
            <person name="Kuo A."/>
            <person name="Mondo S."/>
            <person name="Riley R."/>
            <person name="Otillar R."/>
            <person name="Haridas S."/>
            <person name="Lipzen A."/>
            <person name="Grimwood J."/>
            <person name="Schmutz J."/>
            <person name="Clum A."/>
            <person name="Reid I.D."/>
            <person name="Moisan M.C."/>
            <person name="Butler G."/>
            <person name="Nguyen T.T.M."/>
            <person name="Dewar K."/>
            <person name="Conant G."/>
            <person name="Drula E."/>
            <person name="Henrissat B."/>
            <person name="Hansel C."/>
            <person name="Singer S."/>
            <person name="Hutchinson M.I."/>
            <person name="de Vries R.P."/>
            <person name="Natvig D.O."/>
            <person name="Powell A.J."/>
            <person name="Tsang A."/>
            <person name="Grigoriev I.V."/>
        </authorList>
    </citation>
    <scope>NUCLEOTIDE SEQUENCE [LARGE SCALE GENOMIC DNA]</scope>
    <source>
        <strain evidence="1 2">ATCC 24622</strain>
    </source>
</reference>
<keyword evidence="2" id="KW-1185">Reference proteome</keyword>
<comment type="caution">
    <text evidence="1">The sequence shown here is derived from an EMBL/GenBank/DDBJ whole genome shotgun (WGS) entry which is preliminary data.</text>
</comment>
<accession>A0ABR3WCV8</accession>
<dbReference type="EMBL" id="JAZHXJ010000516">
    <property type="protein sequence ID" value="KAL1858793.1"/>
    <property type="molecule type" value="Genomic_DNA"/>
</dbReference>